<dbReference type="GO" id="GO:0000289">
    <property type="term" value="P:nuclear-transcribed mRNA poly(A) tail shortening"/>
    <property type="evidence" value="ECO:0007669"/>
    <property type="project" value="TreeGrafter"/>
</dbReference>
<dbReference type="SUPFAM" id="SSF53098">
    <property type="entry name" value="Ribonuclease H-like"/>
    <property type="match status" value="1"/>
</dbReference>
<dbReference type="GO" id="GO:0004535">
    <property type="term" value="F:poly(A)-specific ribonuclease activity"/>
    <property type="evidence" value="ECO:0007669"/>
    <property type="project" value="TreeGrafter"/>
</dbReference>
<dbReference type="InterPro" id="IPR048841">
    <property type="entry name" value="PAN2_N"/>
</dbReference>
<dbReference type="GO" id="GO:0031251">
    <property type="term" value="C:PAN complex"/>
    <property type="evidence" value="ECO:0007669"/>
    <property type="project" value="TreeGrafter"/>
</dbReference>
<reference evidence="12" key="2">
    <citation type="submission" date="2015-01" db="EMBL/GenBank/DDBJ databases">
        <title>Evolutionary Origins and Diversification of the Mycorrhizal Mutualists.</title>
        <authorList>
            <consortium name="DOE Joint Genome Institute"/>
            <consortium name="Mycorrhizal Genomics Consortium"/>
            <person name="Kohler A."/>
            <person name="Kuo A."/>
            <person name="Nagy L.G."/>
            <person name="Floudas D."/>
            <person name="Copeland A."/>
            <person name="Barry K.W."/>
            <person name="Cichocki N."/>
            <person name="Veneault-Fourrey C."/>
            <person name="LaButti K."/>
            <person name="Lindquist E.A."/>
            <person name="Lipzen A."/>
            <person name="Lundell T."/>
            <person name="Morin E."/>
            <person name="Murat C."/>
            <person name="Riley R."/>
            <person name="Ohm R."/>
            <person name="Sun H."/>
            <person name="Tunlid A."/>
            <person name="Henrissat B."/>
            <person name="Grigoriev I.V."/>
            <person name="Hibbett D.S."/>
            <person name="Martin F."/>
        </authorList>
    </citation>
    <scope>NUCLEOTIDE SEQUENCE [LARGE SCALE GENOMIC DNA]</scope>
    <source>
        <strain evidence="12">MUT 4182</strain>
    </source>
</reference>
<accession>A0A0C3QEH9</accession>
<evidence type="ECO:0000256" key="2">
    <source>
        <dbReference type="ARBA" id="ARBA00022490"/>
    </source>
</evidence>
<dbReference type="OrthoDB" id="16516at2759"/>
<dbReference type="InterPro" id="IPR050785">
    <property type="entry name" value="PAN2-PAN3_catalytic_subunit"/>
</dbReference>
<dbReference type="GO" id="GO:0006397">
    <property type="term" value="P:mRNA processing"/>
    <property type="evidence" value="ECO:0007669"/>
    <property type="project" value="UniProtKB-KW"/>
</dbReference>
<dbReference type="Gene3D" id="3.90.70.10">
    <property type="entry name" value="Cysteine proteinases"/>
    <property type="match status" value="1"/>
</dbReference>
<dbReference type="PROSITE" id="PS50235">
    <property type="entry name" value="USP_3"/>
    <property type="match status" value="1"/>
</dbReference>
<evidence type="ECO:0000256" key="9">
    <source>
        <dbReference type="SAM" id="MobiDB-lite"/>
    </source>
</evidence>
<keyword evidence="8" id="KW-0269">Exonuclease</keyword>
<dbReference type="SUPFAM" id="SSF50978">
    <property type="entry name" value="WD40 repeat-like"/>
    <property type="match status" value="1"/>
</dbReference>
<evidence type="ECO:0000256" key="1">
    <source>
        <dbReference type="ARBA" id="ARBA00004496"/>
    </source>
</evidence>
<feature type="domain" description="USP" evidence="10">
    <location>
        <begin position="478"/>
        <end position="903"/>
    </location>
</feature>
<dbReference type="PANTHER" id="PTHR15728:SF0">
    <property type="entry name" value="PAN2-PAN3 DEADENYLATION COMPLEX CATALYTIC SUBUNIT PAN2"/>
    <property type="match status" value="1"/>
</dbReference>
<keyword evidence="7" id="KW-0378">Hydrolase</keyword>
<dbReference type="SMART" id="SM00320">
    <property type="entry name" value="WD40"/>
    <property type="match status" value="3"/>
</dbReference>
<dbReference type="EMBL" id="KN823085">
    <property type="protein sequence ID" value="KIO23414.1"/>
    <property type="molecule type" value="Genomic_DNA"/>
</dbReference>
<evidence type="ECO:0000313" key="11">
    <source>
        <dbReference type="EMBL" id="KIO23414.1"/>
    </source>
</evidence>
<dbReference type="InterPro" id="IPR038765">
    <property type="entry name" value="Papain-like_cys_pep_sf"/>
</dbReference>
<dbReference type="Pfam" id="PF20770">
    <property type="entry name" value="PAN2_N"/>
    <property type="match status" value="1"/>
</dbReference>
<proteinExistence type="predicted"/>
<dbReference type="Gene3D" id="2.130.10.10">
    <property type="entry name" value="YVTN repeat-like/Quinoprotein amine dehydrogenase"/>
    <property type="match status" value="1"/>
</dbReference>
<name>A0A0C3QEH9_9AGAM</name>
<reference evidence="11 12" key="1">
    <citation type="submission" date="2014-04" db="EMBL/GenBank/DDBJ databases">
        <authorList>
            <consortium name="DOE Joint Genome Institute"/>
            <person name="Kuo A."/>
            <person name="Girlanda M."/>
            <person name="Perotto S."/>
            <person name="Kohler A."/>
            <person name="Nagy L.G."/>
            <person name="Floudas D."/>
            <person name="Copeland A."/>
            <person name="Barry K.W."/>
            <person name="Cichocki N."/>
            <person name="Veneault-Fourrey C."/>
            <person name="LaButti K."/>
            <person name="Lindquist E.A."/>
            <person name="Lipzen A."/>
            <person name="Lundell T."/>
            <person name="Morin E."/>
            <person name="Murat C."/>
            <person name="Sun H."/>
            <person name="Tunlid A."/>
            <person name="Henrissat B."/>
            <person name="Grigoriev I.V."/>
            <person name="Hibbett D.S."/>
            <person name="Martin F."/>
            <person name="Nordberg H.P."/>
            <person name="Cantor M.N."/>
            <person name="Hua S.X."/>
        </authorList>
    </citation>
    <scope>NUCLEOTIDE SEQUENCE [LARGE SCALE GENOMIC DNA]</scope>
    <source>
        <strain evidence="11 12">MUT 4182</strain>
    </source>
</reference>
<dbReference type="HOGENOM" id="CLU_002369_1_0_1"/>
<dbReference type="InterPro" id="IPR012337">
    <property type="entry name" value="RNaseH-like_sf"/>
</dbReference>
<dbReference type="AlphaFoldDB" id="A0A0C3QEH9"/>
<dbReference type="SMART" id="SM00479">
    <property type="entry name" value="EXOIII"/>
    <property type="match status" value="1"/>
</dbReference>
<evidence type="ECO:0000256" key="7">
    <source>
        <dbReference type="ARBA" id="ARBA00022801"/>
    </source>
</evidence>
<dbReference type="Pfam" id="PF13423">
    <property type="entry name" value="UCH_1"/>
    <property type="match status" value="1"/>
</dbReference>
<dbReference type="CDD" id="cd06143">
    <property type="entry name" value="PAN2_exo"/>
    <property type="match status" value="1"/>
</dbReference>
<evidence type="ECO:0000256" key="3">
    <source>
        <dbReference type="ARBA" id="ARBA00022574"/>
    </source>
</evidence>
<evidence type="ECO:0000256" key="8">
    <source>
        <dbReference type="ARBA" id="ARBA00022839"/>
    </source>
</evidence>
<dbReference type="GO" id="GO:0003676">
    <property type="term" value="F:nucleic acid binding"/>
    <property type="evidence" value="ECO:0007669"/>
    <property type="project" value="InterPro"/>
</dbReference>
<dbReference type="InterPro" id="IPR028889">
    <property type="entry name" value="USP"/>
</dbReference>
<evidence type="ECO:0000256" key="4">
    <source>
        <dbReference type="ARBA" id="ARBA00022664"/>
    </source>
</evidence>
<dbReference type="Pfam" id="PF00929">
    <property type="entry name" value="RNase_T"/>
    <property type="match status" value="1"/>
</dbReference>
<dbReference type="Gene3D" id="3.30.420.10">
    <property type="entry name" value="Ribonuclease H-like superfamily/Ribonuclease H"/>
    <property type="match status" value="1"/>
</dbReference>
<keyword evidence="4" id="KW-0507">mRNA processing</keyword>
<dbReference type="FunFam" id="3.30.420.10:FF:000028">
    <property type="entry name" value="PAN2-PAN3 deadenylation complex catalytic subunit PAN2"/>
    <property type="match status" value="1"/>
</dbReference>
<sequence length="939" mass="104130">MSNTYRLHETLLHPRHQPILSLAFDPTSDVLWSGTAGGSVTAHYPTHARGVTYPATTKGHPVTKVVCTDKEVRAVTESGMGSWGKGGVNKWYYTPTKPLSTFSDHPSTSNYVVLGTATAAQPEFIVINATNGTEVRTMSSPAYVTHLKTSYNYLVSGASDGIIRTHDFRTSSKKSSDPGASGGTSVIAHPGGIQDLEVSGNYIYTCGWGHGQFRPMPDALVKVFDVRTMKPLSPIPFVQPPTLINAHPKRSTSIVVTSAQGMVSIVDVTNPMSAHEYHQLSVSSYISSVAFSPTGVYLAFGDADGYIQMLYSGPEEERIPWNGFEGDPPPWPDPPEALPLVEWTDSTPLNMIGMPYYDEALLSGTSAALFNPGTYFPPRQKIPEAVLKGMRVHDSIGYAPLPRELRGTRNLAPKEPVLKDEGRFRSNQHRRGKERPSAQASNYPKPEIPVHWRKTDIKYSKFGIEDFDFGYYNKTEYSGLETHIMNSYTNAIVQSLFYILPLRAHAKSHITTSCDIEHCLLCELGFLARMLEDAKGTNCQASNFCKVIGRKPQATALSLIDYALDGVNPDYLTMIQQFNRFVMEEMASEGSTNPNPVIVPQELKASDQGSPTPPPVTQIFGMSSKTVATCGQCRAAMERSHSFHVVDLNYPRKQLPHEPPVSLPHSISQLLTTSIQRETSYRSTCQNCRQQATFVSSRAIPSGSLPPVLSKHNVLEAGELPTPGTVVAIDAEFVALQQEESEYRSDGTKKIIRPSLMTLARVSVLRGQGTNSGTPFMDDYIHTTDTIVNYLTEFSGIRFGDLDPTMSRHTLLPLKTVYKKLRLLVDLGCIFVGHGLPKDFRTINLFVPPEQVLDTVDLYFIKERQRRLSLRFLSWYVLKEPIQGVTHDSIEDARAALLLYQKYQEHESEGTFDDLLEEIYREGKKTVSVLLLVPTYSSE</sequence>
<dbReference type="InterPro" id="IPR013520">
    <property type="entry name" value="Ribonucl_H"/>
</dbReference>
<evidence type="ECO:0000256" key="5">
    <source>
        <dbReference type="ARBA" id="ARBA00022722"/>
    </source>
</evidence>
<gene>
    <name evidence="11" type="ORF">M407DRAFT_78054</name>
</gene>
<dbReference type="PANTHER" id="PTHR15728">
    <property type="entry name" value="DEADENYLATION COMPLEX CATALYTIC SUBUNIT PAN2"/>
    <property type="match status" value="1"/>
</dbReference>
<dbReference type="STRING" id="1051891.A0A0C3QEH9"/>
<dbReference type="SUPFAM" id="SSF54001">
    <property type="entry name" value="Cysteine proteinases"/>
    <property type="match status" value="1"/>
</dbReference>
<dbReference type="GO" id="GO:0046872">
    <property type="term" value="F:metal ion binding"/>
    <property type="evidence" value="ECO:0007669"/>
    <property type="project" value="UniProtKB-KW"/>
</dbReference>
<dbReference type="InterPro" id="IPR036322">
    <property type="entry name" value="WD40_repeat_dom_sf"/>
</dbReference>
<keyword evidence="6" id="KW-0479">Metal-binding</keyword>
<dbReference type="Proteomes" id="UP000054248">
    <property type="component" value="Unassembled WGS sequence"/>
</dbReference>
<organism evidence="11 12">
    <name type="scientific">Tulasnella calospora MUT 4182</name>
    <dbReference type="NCBI Taxonomy" id="1051891"/>
    <lineage>
        <taxon>Eukaryota</taxon>
        <taxon>Fungi</taxon>
        <taxon>Dikarya</taxon>
        <taxon>Basidiomycota</taxon>
        <taxon>Agaricomycotina</taxon>
        <taxon>Agaricomycetes</taxon>
        <taxon>Cantharellales</taxon>
        <taxon>Tulasnellaceae</taxon>
        <taxon>Tulasnella</taxon>
    </lineage>
</organism>
<keyword evidence="2" id="KW-0963">Cytoplasm</keyword>
<evidence type="ECO:0000313" key="12">
    <source>
        <dbReference type="Proteomes" id="UP000054248"/>
    </source>
</evidence>
<comment type="subcellular location">
    <subcellularLocation>
        <location evidence="1">Cytoplasm</location>
    </subcellularLocation>
</comment>
<protein>
    <recommendedName>
        <fullName evidence="10">USP domain-containing protein</fullName>
    </recommendedName>
</protein>
<feature type="region of interest" description="Disordered" evidence="9">
    <location>
        <begin position="409"/>
        <end position="446"/>
    </location>
</feature>
<evidence type="ECO:0000256" key="6">
    <source>
        <dbReference type="ARBA" id="ARBA00022723"/>
    </source>
</evidence>
<keyword evidence="3" id="KW-0853">WD repeat</keyword>
<keyword evidence="12" id="KW-1185">Reference proteome</keyword>
<dbReference type="InterPro" id="IPR015943">
    <property type="entry name" value="WD40/YVTN_repeat-like_dom_sf"/>
</dbReference>
<dbReference type="InterPro" id="IPR028881">
    <property type="entry name" value="PAN2_UCH_dom"/>
</dbReference>
<dbReference type="InterPro" id="IPR001680">
    <property type="entry name" value="WD40_rpt"/>
</dbReference>
<evidence type="ECO:0000259" key="10">
    <source>
        <dbReference type="PROSITE" id="PS50235"/>
    </source>
</evidence>
<dbReference type="InterPro" id="IPR036397">
    <property type="entry name" value="RNaseH_sf"/>
</dbReference>
<keyword evidence="5" id="KW-0540">Nuclease</keyword>
<dbReference type="GO" id="GO:0000932">
    <property type="term" value="C:P-body"/>
    <property type="evidence" value="ECO:0007669"/>
    <property type="project" value="TreeGrafter"/>
</dbReference>